<feature type="domain" description="RecX third three-helical" evidence="6">
    <location>
        <begin position="286"/>
        <end position="326"/>
    </location>
</feature>
<dbReference type="GO" id="GO:0005737">
    <property type="term" value="C:cytoplasm"/>
    <property type="evidence" value="ECO:0007669"/>
    <property type="project" value="UniProtKB-SubCell"/>
</dbReference>
<dbReference type="Proteomes" id="UP000008311">
    <property type="component" value="Unassembled WGS sequence"/>
</dbReference>
<dbReference type="Gene3D" id="1.10.10.10">
    <property type="entry name" value="Winged helix-like DNA-binding domain superfamily/Winged helix DNA-binding domain"/>
    <property type="match status" value="2"/>
</dbReference>
<dbReference type="PANTHER" id="PTHR33602:SF1">
    <property type="entry name" value="REGULATORY PROTEIN RECX FAMILY PROTEIN"/>
    <property type="match status" value="1"/>
</dbReference>
<dbReference type="InParanoid" id="B9T1Q3"/>
<name>B9T1Q3_RICCO</name>
<evidence type="ECO:0000256" key="2">
    <source>
        <dbReference type="ARBA" id="ARBA00009695"/>
    </source>
</evidence>
<dbReference type="InterPro" id="IPR053925">
    <property type="entry name" value="RecX_HTH_3rd"/>
</dbReference>
<dbReference type="InterPro" id="IPR036388">
    <property type="entry name" value="WH-like_DNA-bd_sf"/>
</dbReference>
<dbReference type="FunCoup" id="B9T1Q3">
    <property type="interactions" value="475"/>
</dbReference>
<dbReference type="PANTHER" id="PTHR33602">
    <property type="entry name" value="REGULATORY PROTEIN RECX FAMILY PROTEIN"/>
    <property type="match status" value="1"/>
</dbReference>
<dbReference type="InterPro" id="IPR053924">
    <property type="entry name" value="RecX_HTH_2nd"/>
</dbReference>
<sequence>MAILASKFSFHLQSRLFSISIPWVKRNAPVLCLKSRDHSTLSVPVRYIPKKSSKLNEFKDSDNGVLDKSLNQKAPNRNQDLYKQDFLSNDAQQGGDMPGTREILNFTKLWGKFEKHGNAEKVAAFSGLEEGINNDVEVIQHKFMEEPEDSSEKLIQHERLICKKNAQSGRTMLDAEKMAIEFLATRAFTAVELRKKLHGKKFPPDIVEAVIIDFQARGLINDSLYAETFSRSRWSSSSWGPRRIKQALFMKGVSEADAEKAIKLVFEDDRSGGQELKLGMSKLSMEHLLVQASKQWFRGQDVPRETRKSRIIRWLQYRGFNWDVAQCGSVVVSISTALVWPKTCPLHSLHYAKFHPASAYPSAI</sequence>
<evidence type="ECO:0000256" key="4">
    <source>
        <dbReference type="ARBA" id="ARBA00022490"/>
    </source>
</evidence>
<organism evidence="7 8">
    <name type="scientific">Ricinus communis</name>
    <name type="common">Castor bean</name>
    <dbReference type="NCBI Taxonomy" id="3988"/>
    <lineage>
        <taxon>Eukaryota</taxon>
        <taxon>Viridiplantae</taxon>
        <taxon>Streptophyta</taxon>
        <taxon>Embryophyta</taxon>
        <taxon>Tracheophyta</taxon>
        <taxon>Spermatophyta</taxon>
        <taxon>Magnoliopsida</taxon>
        <taxon>eudicotyledons</taxon>
        <taxon>Gunneridae</taxon>
        <taxon>Pentapetalae</taxon>
        <taxon>rosids</taxon>
        <taxon>fabids</taxon>
        <taxon>Malpighiales</taxon>
        <taxon>Euphorbiaceae</taxon>
        <taxon>Acalyphoideae</taxon>
        <taxon>Acalypheae</taxon>
        <taxon>Ricinus</taxon>
    </lineage>
</organism>
<dbReference type="Pfam" id="PF21981">
    <property type="entry name" value="RecX_HTH3"/>
    <property type="match status" value="1"/>
</dbReference>
<protein>
    <recommendedName>
        <fullName evidence="3">Regulatory protein RecX</fullName>
    </recommendedName>
</protein>
<evidence type="ECO:0000256" key="1">
    <source>
        <dbReference type="ARBA" id="ARBA00004496"/>
    </source>
</evidence>
<keyword evidence="8" id="KW-1185">Reference proteome</keyword>
<comment type="similarity">
    <text evidence="2">Belongs to the RecX family.</text>
</comment>
<proteinExistence type="inferred from homology"/>
<evidence type="ECO:0000259" key="5">
    <source>
        <dbReference type="Pfam" id="PF02631"/>
    </source>
</evidence>
<feature type="domain" description="RecX second three-helical" evidence="5">
    <location>
        <begin position="221"/>
        <end position="261"/>
    </location>
</feature>
<reference evidence="8" key="1">
    <citation type="journal article" date="2010" name="Nat. Biotechnol.">
        <title>Draft genome sequence of the oilseed species Ricinus communis.</title>
        <authorList>
            <person name="Chan A.P."/>
            <person name="Crabtree J."/>
            <person name="Zhao Q."/>
            <person name="Lorenzi H."/>
            <person name="Orvis J."/>
            <person name="Puiu D."/>
            <person name="Melake-Berhan A."/>
            <person name="Jones K.M."/>
            <person name="Redman J."/>
            <person name="Chen G."/>
            <person name="Cahoon E.B."/>
            <person name="Gedil M."/>
            <person name="Stanke M."/>
            <person name="Haas B.J."/>
            <person name="Wortman J.R."/>
            <person name="Fraser-Liggett C.M."/>
            <person name="Ravel J."/>
            <person name="Rabinowicz P.D."/>
        </authorList>
    </citation>
    <scope>NUCLEOTIDE SEQUENCE [LARGE SCALE GENOMIC DNA]</scope>
    <source>
        <strain evidence="8">cv. Hale</strain>
    </source>
</reference>
<dbReference type="STRING" id="3988.B9T1Q3"/>
<dbReference type="GO" id="GO:0006282">
    <property type="term" value="P:regulation of DNA repair"/>
    <property type="evidence" value="ECO:0007669"/>
    <property type="project" value="InterPro"/>
</dbReference>
<dbReference type="eggNOG" id="KOG0017">
    <property type="taxonomic scope" value="Eukaryota"/>
</dbReference>
<dbReference type="HAMAP" id="MF_01114">
    <property type="entry name" value="RecX"/>
    <property type="match status" value="1"/>
</dbReference>
<evidence type="ECO:0000313" key="8">
    <source>
        <dbReference type="Proteomes" id="UP000008311"/>
    </source>
</evidence>
<evidence type="ECO:0000259" key="6">
    <source>
        <dbReference type="Pfam" id="PF21981"/>
    </source>
</evidence>
<dbReference type="EMBL" id="EQ974355">
    <property type="protein sequence ID" value="EEF30209.1"/>
    <property type="molecule type" value="Genomic_DNA"/>
</dbReference>
<evidence type="ECO:0000256" key="3">
    <source>
        <dbReference type="ARBA" id="ARBA00018111"/>
    </source>
</evidence>
<evidence type="ECO:0000313" key="7">
    <source>
        <dbReference type="EMBL" id="EEF30209.1"/>
    </source>
</evidence>
<dbReference type="InterPro" id="IPR003783">
    <property type="entry name" value="Regulatory_RecX"/>
</dbReference>
<dbReference type="Pfam" id="PF02631">
    <property type="entry name" value="RecX_HTH2"/>
    <property type="match status" value="1"/>
</dbReference>
<dbReference type="AlphaFoldDB" id="B9T1Q3"/>
<gene>
    <name evidence="7" type="ORF">RCOM_0104450</name>
</gene>
<keyword evidence="4" id="KW-0963">Cytoplasm</keyword>
<accession>B9T1Q3</accession>
<comment type="subcellular location">
    <subcellularLocation>
        <location evidence="1">Cytoplasm</location>
    </subcellularLocation>
</comment>